<dbReference type="Proteomes" id="UP000307378">
    <property type="component" value="Unassembled WGS sequence"/>
</dbReference>
<dbReference type="InterPro" id="IPR036388">
    <property type="entry name" value="WH-like_DNA-bd_sf"/>
</dbReference>
<organism evidence="6 7">
    <name type="scientific">Rhizobium rosettiformans W3</name>
    <dbReference type="NCBI Taxonomy" id="538378"/>
    <lineage>
        <taxon>Bacteria</taxon>
        <taxon>Pseudomonadati</taxon>
        <taxon>Pseudomonadota</taxon>
        <taxon>Alphaproteobacteria</taxon>
        <taxon>Hyphomicrobiales</taxon>
        <taxon>Rhizobiaceae</taxon>
        <taxon>Rhizobium/Agrobacterium group</taxon>
        <taxon>Rhizobium</taxon>
    </lineage>
</organism>
<accession>A0A4S8PXX0</accession>
<evidence type="ECO:0000256" key="2">
    <source>
        <dbReference type="ARBA" id="ARBA00023125"/>
    </source>
</evidence>
<dbReference type="InterPro" id="IPR050679">
    <property type="entry name" value="Bact_HTH_transcr_reg"/>
</dbReference>
<dbReference type="Pfam" id="PF07702">
    <property type="entry name" value="UTRA"/>
    <property type="match status" value="1"/>
</dbReference>
<dbReference type="NCBIfam" id="TIGR02018">
    <property type="entry name" value="his_ut_repres"/>
    <property type="match status" value="1"/>
</dbReference>
<evidence type="ECO:0000256" key="4">
    <source>
        <dbReference type="NCBIfam" id="TIGR02018"/>
    </source>
</evidence>
<dbReference type="CDD" id="cd07377">
    <property type="entry name" value="WHTH_GntR"/>
    <property type="match status" value="1"/>
</dbReference>
<sequence>MSDDQPGFALPDEGQDTPLYEQMKSEIKARIERGEWPINFRIPSENELVDMLGVSRMTAHRALRELASEGVIIRVQGRGSFVAPKKRRANVSDVRNIAEEIAERGGQHSVEIVLMQAEVCDHDLADRLEVKAGTSAFHSVMVHKEDDLPIQLEDRFVHVELAPAYLDQDFRAITPNAYLSAIAPISRAEQFVEAVLPQPWECRLLAIAKSEPCLQVRRRTWSGDRLVTSVRLLYPGSRYSLESSY</sequence>
<dbReference type="PANTHER" id="PTHR44846">
    <property type="entry name" value="MANNOSYL-D-GLYCERATE TRANSPORT/METABOLISM SYSTEM REPRESSOR MNGR-RELATED"/>
    <property type="match status" value="1"/>
</dbReference>
<dbReference type="InterPro" id="IPR036390">
    <property type="entry name" value="WH_DNA-bd_sf"/>
</dbReference>
<dbReference type="Gene3D" id="1.10.10.10">
    <property type="entry name" value="Winged helix-like DNA-binding domain superfamily/Winged helix DNA-binding domain"/>
    <property type="match status" value="1"/>
</dbReference>
<gene>
    <name evidence="6" type="primary">hutC</name>
    <name evidence="6" type="ORF">FAA86_08495</name>
</gene>
<dbReference type="GO" id="GO:0003677">
    <property type="term" value="F:DNA binding"/>
    <property type="evidence" value="ECO:0007669"/>
    <property type="project" value="UniProtKB-UniRule"/>
</dbReference>
<keyword evidence="1" id="KW-0805">Transcription regulation</keyword>
<dbReference type="InterPro" id="IPR000524">
    <property type="entry name" value="Tscrpt_reg_HTH_GntR"/>
</dbReference>
<name>A0A4S8PXX0_9HYPH</name>
<dbReference type="InterPro" id="IPR028978">
    <property type="entry name" value="Chorismate_lyase_/UTRA_dom_sf"/>
</dbReference>
<dbReference type="AlphaFoldDB" id="A0A4S8PXX0"/>
<dbReference type="PRINTS" id="PR00035">
    <property type="entry name" value="HTHGNTR"/>
</dbReference>
<dbReference type="GO" id="GO:0045892">
    <property type="term" value="P:negative regulation of DNA-templated transcription"/>
    <property type="evidence" value="ECO:0007669"/>
    <property type="project" value="UniProtKB-UniRule"/>
</dbReference>
<evidence type="ECO:0000313" key="7">
    <source>
        <dbReference type="Proteomes" id="UP000307378"/>
    </source>
</evidence>
<dbReference type="EMBL" id="STGU01000004">
    <property type="protein sequence ID" value="THV36543.1"/>
    <property type="molecule type" value="Genomic_DNA"/>
</dbReference>
<dbReference type="InterPro" id="IPR010248">
    <property type="entry name" value="His_ut_repres"/>
</dbReference>
<dbReference type="SUPFAM" id="SSF64288">
    <property type="entry name" value="Chorismate lyase-like"/>
    <property type="match status" value="1"/>
</dbReference>
<reference evidence="6 7" key="1">
    <citation type="submission" date="2019-04" db="EMBL/GenBank/DDBJ databases">
        <title>genome sequence of strain W3.</title>
        <authorList>
            <person name="Gao J."/>
            <person name="Sun J."/>
        </authorList>
    </citation>
    <scope>NUCLEOTIDE SEQUENCE [LARGE SCALE GENOMIC DNA]</scope>
    <source>
        <strain evidence="6 7">W3</strain>
    </source>
</reference>
<dbReference type="FunFam" id="1.10.10.10:FF:000079">
    <property type="entry name" value="GntR family transcriptional regulator"/>
    <property type="match status" value="1"/>
</dbReference>
<protein>
    <recommendedName>
        <fullName evidence="4">Histidine utilization repressor</fullName>
    </recommendedName>
</protein>
<evidence type="ECO:0000256" key="3">
    <source>
        <dbReference type="ARBA" id="ARBA00023163"/>
    </source>
</evidence>
<dbReference type="SMART" id="SM00866">
    <property type="entry name" value="UTRA"/>
    <property type="match status" value="1"/>
</dbReference>
<keyword evidence="3" id="KW-0804">Transcription</keyword>
<comment type="caution">
    <text evidence="6">The sequence shown here is derived from an EMBL/GenBank/DDBJ whole genome shotgun (WGS) entry which is preliminary data.</text>
</comment>
<keyword evidence="2" id="KW-0238">DNA-binding</keyword>
<dbReference type="GO" id="GO:0006547">
    <property type="term" value="P:L-histidine metabolic process"/>
    <property type="evidence" value="ECO:0007669"/>
    <property type="project" value="UniProtKB-UniRule"/>
</dbReference>
<evidence type="ECO:0000259" key="5">
    <source>
        <dbReference type="PROSITE" id="PS50949"/>
    </source>
</evidence>
<dbReference type="Pfam" id="PF00392">
    <property type="entry name" value="GntR"/>
    <property type="match status" value="1"/>
</dbReference>
<feature type="domain" description="HTH gntR-type" evidence="5">
    <location>
        <begin position="17"/>
        <end position="85"/>
    </location>
</feature>
<dbReference type="PANTHER" id="PTHR44846:SF16">
    <property type="entry name" value="TRANSCRIPTIONAL REGULATOR PHNF-RELATED"/>
    <property type="match status" value="1"/>
</dbReference>
<dbReference type="SMART" id="SM00345">
    <property type="entry name" value="HTH_GNTR"/>
    <property type="match status" value="1"/>
</dbReference>
<evidence type="ECO:0000313" key="6">
    <source>
        <dbReference type="EMBL" id="THV36543.1"/>
    </source>
</evidence>
<dbReference type="InterPro" id="IPR011663">
    <property type="entry name" value="UTRA"/>
</dbReference>
<dbReference type="Gene3D" id="3.40.1410.10">
    <property type="entry name" value="Chorismate lyase-like"/>
    <property type="match status" value="1"/>
</dbReference>
<dbReference type="SUPFAM" id="SSF46785">
    <property type="entry name" value="Winged helix' DNA-binding domain"/>
    <property type="match status" value="1"/>
</dbReference>
<dbReference type="RefSeq" id="WP_136539764.1">
    <property type="nucleotide sequence ID" value="NZ_STGU01000004.1"/>
</dbReference>
<proteinExistence type="predicted"/>
<evidence type="ECO:0000256" key="1">
    <source>
        <dbReference type="ARBA" id="ARBA00023015"/>
    </source>
</evidence>
<dbReference type="GO" id="GO:0003700">
    <property type="term" value="F:DNA-binding transcription factor activity"/>
    <property type="evidence" value="ECO:0007669"/>
    <property type="project" value="UniProtKB-UniRule"/>
</dbReference>
<dbReference type="PROSITE" id="PS50949">
    <property type="entry name" value="HTH_GNTR"/>
    <property type="match status" value="1"/>
</dbReference>